<dbReference type="AlphaFoldDB" id="A0A428PRG1"/>
<accession>A0A428PRG1</accession>
<proteinExistence type="predicted"/>
<dbReference type="Proteomes" id="UP000288168">
    <property type="component" value="Unassembled WGS sequence"/>
</dbReference>
<reference evidence="1 2" key="1">
    <citation type="submission" date="2017-06" db="EMBL/GenBank/DDBJ databases">
        <title>Comparative genomic analysis of Ambrosia Fusariam Clade fungi.</title>
        <authorList>
            <person name="Stajich J.E."/>
            <person name="Carrillo J."/>
            <person name="Kijimoto T."/>
            <person name="Eskalen A."/>
            <person name="O'Donnell K."/>
            <person name="Kasson M."/>
        </authorList>
    </citation>
    <scope>NUCLEOTIDE SEQUENCE [LARGE SCALE GENOMIC DNA]</scope>
    <source>
        <strain evidence="1 2">NRRL62584</strain>
    </source>
</reference>
<dbReference type="STRING" id="1325734.A0A428PRG1"/>
<evidence type="ECO:0000313" key="2">
    <source>
        <dbReference type="Proteomes" id="UP000288168"/>
    </source>
</evidence>
<name>A0A428PRG1_9HYPO</name>
<evidence type="ECO:0000313" key="1">
    <source>
        <dbReference type="EMBL" id="RSL55672.1"/>
    </source>
</evidence>
<comment type="caution">
    <text evidence="1">The sequence shown here is derived from an EMBL/GenBank/DDBJ whole genome shotgun (WGS) entry which is preliminary data.</text>
</comment>
<sequence>MTTASSKLRGYTILPKYSLASLFFTHHIFSAQRTAPHDYDPYATIATMDPANDLRNVYGPSAEFAAIKSALQSHPPPRSPAPDDPSDPDAAALCALDCLVAVIRRIYSFHIPVFSKLDETTTTFETWNPLLRYAWQAFTPDKEHTDAERERMKKALLERLRLGNGSQKLSTFEELVDCNLMANTMWSRSYLLLYCDPTVQTNNSLCTYEWDSSEATQRSLLRFDRRQIPELSFQQFIDKSFGLLPFREANALFIPTPPTIVRLLYTTTQDKEPLSFESLRSFSMPVGDWVPMYDPATGKKIANRFDGAVTRRRYILLAVVTLADEKNLRREDRVRTYALTGQQLIPDPAVPVFQGLWSLEEKGPRRYMMFYGDVDSMDPHGDHPEMELP</sequence>
<gene>
    <name evidence="1" type="ORF">CEP54_009262</name>
</gene>
<dbReference type="OrthoDB" id="5103079at2759"/>
<organism evidence="1 2">
    <name type="scientific">Fusarium duplospermum</name>
    <dbReference type="NCBI Taxonomy" id="1325734"/>
    <lineage>
        <taxon>Eukaryota</taxon>
        <taxon>Fungi</taxon>
        <taxon>Dikarya</taxon>
        <taxon>Ascomycota</taxon>
        <taxon>Pezizomycotina</taxon>
        <taxon>Sordariomycetes</taxon>
        <taxon>Hypocreomycetidae</taxon>
        <taxon>Hypocreales</taxon>
        <taxon>Nectriaceae</taxon>
        <taxon>Fusarium</taxon>
        <taxon>Fusarium solani species complex</taxon>
    </lineage>
</organism>
<protein>
    <submittedName>
        <fullName evidence="1">Uncharacterized protein</fullName>
    </submittedName>
</protein>
<keyword evidence="2" id="KW-1185">Reference proteome</keyword>
<dbReference type="EMBL" id="NKCI01000099">
    <property type="protein sequence ID" value="RSL55672.1"/>
    <property type="molecule type" value="Genomic_DNA"/>
</dbReference>